<protein>
    <submittedName>
        <fullName evidence="2">Uncharacterized protein</fullName>
    </submittedName>
</protein>
<keyword evidence="3" id="KW-1185">Reference proteome</keyword>
<reference evidence="2 3" key="1">
    <citation type="submission" date="2013-10" db="EMBL/GenBank/DDBJ databases">
        <title>The Genome Sequence of Acinetobacter nectaris CIP 110549.</title>
        <authorList>
            <consortium name="The Broad Institute Genomics Platform"/>
            <consortium name="The Broad Institute Genome Sequencing Center for Infectious Disease"/>
            <person name="Cerqueira G."/>
            <person name="Feldgarden M."/>
            <person name="Courvalin P."/>
            <person name="Grillot-Courvalin C."/>
            <person name="Clermont D."/>
            <person name="Rocha E."/>
            <person name="Yoon E.-J."/>
            <person name="Nemec A."/>
            <person name="Young S.K."/>
            <person name="Zeng Q."/>
            <person name="Gargeya S."/>
            <person name="Fitzgerald M."/>
            <person name="Abouelleil A."/>
            <person name="Alvarado L."/>
            <person name="Berlin A.M."/>
            <person name="Chapman S.B."/>
            <person name="Gainer-Dewar J."/>
            <person name="Goldberg J."/>
            <person name="Gnerre S."/>
            <person name="Griggs A."/>
            <person name="Gujja S."/>
            <person name="Hansen M."/>
            <person name="Howarth C."/>
            <person name="Imamovic A."/>
            <person name="Ireland A."/>
            <person name="Larimer J."/>
            <person name="McCowan C."/>
            <person name="Murphy C."/>
            <person name="Pearson M."/>
            <person name="Poon T.W."/>
            <person name="Priest M."/>
            <person name="Roberts A."/>
            <person name="Saif S."/>
            <person name="Shea T."/>
            <person name="Sykes S."/>
            <person name="Wortman J."/>
            <person name="Nusbaum C."/>
            <person name="Birren B."/>
        </authorList>
    </citation>
    <scope>NUCLEOTIDE SEQUENCE [LARGE SCALE GENOMIC DNA]</scope>
    <source>
        <strain evidence="2 3">CIP 110549</strain>
    </source>
</reference>
<proteinExistence type="predicted"/>
<dbReference type="eggNOG" id="ENOG5030TC5">
    <property type="taxonomic scope" value="Bacteria"/>
</dbReference>
<evidence type="ECO:0000313" key="2">
    <source>
        <dbReference type="EMBL" id="ESK38715.1"/>
    </source>
</evidence>
<dbReference type="Proteomes" id="UP000023785">
    <property type="component" value="Unassembled WGS sequence"/>
</dbReference>
<comment type="caution">
    <text evidence="2">The sequence shown here is derived from an EMBL/GenBank/DDBJ whole genome shotgun (WGS) entry which is preliminary data.</text>
</comment>
<dbReference type="OrthoDB" id="6696190at2"/>
<dbReference type="EMBL" id="AYER01000006">
    <property type="protein sequence ID" value="ESK38715.1"/>
    <property type="molecule type" value="Genomic_DNA"/>
</dbReference>
<organism evidence="2 3">
    <name type="scientific">Acinetobacter nectaris CIP 110549</name>
    <dbReference type="NCBI Taxonomy" id="1392540"/>
    <lineage>
        <taxon>Bacteria</taxon>
        <taxon>Pseudomonadati</taxon>
        <taxon>Pseudomonadota</taxon>
        <taxon>Gammaproteobacteria</taxon>
        <taxon>Moraxellales</taxon>
        <taxon>Moraxellaceae</taxon>
        <taxon>Acinetobacter</taxon>
    </lineage>
</organism>
<dbReference type="AlphaFoldDB" id="V2TRN3"/>
<dbReference type="PATRIC" id="fig|1392540.3.peg.1484"/>
<keyword evidence="1" id="KW-0175">Coiled coil</keyword>
<sequence length="223" mass="26108">MSNVINFSTEFGMYKESDCKNFDKINLSIHPTFNGIFYCFLELYKGLQANISQVIQNQKLIVWKDKDTTGYLIANSMHWYLCFSKNPPADVTLLVYPYPKSHNKIEQLKQISSDEFIHFISSFRFDINQINPIKLQRLINAHISFQTILKLNKEKSQKPHSQMSLELLAQLLQCSRNQLNQRIKKINQQRTHVLNELSLNSSCVKELIDHPNTSLNTEKIWRS</sequence>
<evidence type="ECO:0000256" key="1">
    <source>
        <dbReference type="SAM" id="Coils"/>
    </source>
</evidence>
<dbReference type="STRING" id="1392540.P256_01534"/>
<dbReference type="RefSeq" id="WP_023273154.1">
    <property type="nucleotide sequence ID" value="NZ_KI530723.1"/>
</dbReference>
<name>V2TRN3_9GAMM</name>
<gene>
    <name evidence="2" type="ORF">P256_01534</name>
</gene>
<dbReference type="HOGENOM" id="CLU_1232851_0_0_6"/>
<accession>V2TRN3</accession>
<feature type="coiled-coil region" evidence="1">
    <location>
        <begin position="169"/>
        <end position="196"/>
    </location>
</feature>
<evidence type="ECO:0000313" key="3">
    <source>
        <dbReference type="Proteomes" id="UP000023785"/>
    </source>
</evidence>